<dbReference type="Proteomes" id="UP001469553">
    <property type="component" value="Unassembled WGS sequence"/>
</dbReference>
<name>A0ABV0YJJ1_9TELE</name>
<accession>A0ABV0YJJ1</accession>
<feature type="coiled-coil region" evidence="1">
    <location>
        <begin position="62"/>
        <end position="131"/>
    </location>
</feature>
<evidence type="ECO:0000256" key="1">
    <source>
        <dbReference type="SAM" id="Coils"/>
    </source>
</evidence>
<proteinExistence type="predicted"/>
<organism evidence="3 4">
    <name type="scientific">Ameca splendens</name>
    <dbReference type="NCBI Taxonomy" id="208324"/>
    <lineage>
        <taxon>Eukaryota</taxon>
        <taxon>Metazoa</taxon>
        <taxon>Chordata</taxon>
        <taxon>Craniata</taxon>
        <taxon>Vertebrata</taxon>
        <taxon>Euteleostomi</taxon>
        <taxon>Actinopterygii</taxon>
        <taxon>Neopterygii</taxon>
        <taxon>Teleostei</taxon>
        <taxon>Neoteleostei</taxon>
        <taxon>Acanthomorphata</taxon>
        <taxon>Ovalentaria</taxon>
        <taxon>Atherinomorphae</taxon>
        <taxon>Cyprinodontiformes</taxon>
        <taxon>Goodeidae</taxon>
        <taxon>Ameca</taxon>
    </lineage>
</organism>
<feature type="non-terminal residue" evidence="3">
    <location>
        <position position="1"/>
    </location>
</feature>
<gene>
    <name evidence="3" type="ORF">AMECASPLE_035542</name>
</gene>
<protein>
    <submittedName>
        <fullName evidence="3">Uncharacterized protein</fullName>
    </submittedName>
</protein>
<evidence type="ECO:0000256" key="2">
    <source>
        <dbReference type="SAM" id="Phobius"/>
    </source>
</evidence>
<feature type="transmembrane region" description="Helical" evidence="2">
    <location>
        <begin position="35"/>
        <end position="59"/>
    </location>
</feature>
<evidence type="ECO:0000313" key="3">
    <source>
        <dbReference type="EMBL" id="MEQ2293628.1"/>
    </source>
</evidence>
<sequence length="165" mass="18701">KNENEAVYNEVKVDKEPAQGLLSDKAAERCRRYQLLASCFGTLCVILVLSIIGVCVYLGTVHESAARELNQVKSQQKVLLEENHNLTNLNNKLSSDYQNLTVQFNNLNAENHNLTSLNEGLRKERENLTEVIKNMEKPWNELNVSRAQWSIDAYCPKKDGGMFSS</sequence>
<keyword evidence="2" id="KW-1133">Transmembrane helix</keyword>
<keyword evidence="1" id="KW-0175">Coiled coil</keyword>
<keyword evidence="2" id="KW-0812">Transmembrane</keyword>
<comment type="caution">
    <text evidence="3">The sequence shown here is derived from an EMBL/GenBank/DDBJ whole genome shotgun (WGS) entry which is preliminary data.</text>
</comment>
<reference evidence="3 4" key="1">
    <citation type="submission" date="2021-06" db="EMBL/GenBank/DDBJ databases">
        <authorList>
            <person name="Palmer J.M."/>
        </authorList>
    </citation>
    <scope>NUCLEOTIDE SEQUENCE [LARGE SCALE GENOMIC DNA]</scope>
    <source>
        <strain evidence="3 4">AS_MEX2019</strain>
        <tissue evidence="3">Muscle</tissue>
    </source>
</reference>
<keyword evidence="4" id="KW-1185">Reference proteome</keyword>
<keyword evidence="2" id="KW-0472">Membrane</keyword>
<dbReference type="EMBL" id="JAHRIP010033534">
    <property type="protein sequence ID" value="MEQ2293628.1"/>
    <property type="molecule type" value="Genomic_DNA"/>
</dbReference>
<evidence type="ECO:0000313" key="4">
    <source>
        <dbReference type="Proteomes" id="UP001469553"/>
    </source>
</evidence>